<comment type="caution">
    <text evidence="11">The sequence shown here is derived from an EMBL/GenBank/DDBJ whole genome shotgun (WGS) entry which is preliminary data.</text>
</comment>
<evidence type="ECO:0000256" key="6">
    <source>
        <dbReference type="ARBA" id="ARBA00023170"/>
    </source>
</evidence>
<feature type="signal peptide" evidence="9">
    <location>
        <begin position="1"/>
        <end position="29"/>
    </location>
</feature>
<protein>
    <recommendedName>
        <fullName evidence="10">SEFIR domain-containing protein</fullName>
    </recommendedName>
</protein>
<evidence type="ECO:0000256" key="8">
    <source>
        <dbReference type="SAM" id="Phobius"/>
    </source>
</evidence>
<keyword evidence="3 9" id="KW-0732">Signal</keyword>
<evidence type="ECO:0000256" key="9">
    <source>
        <dbReference type="SAM" id="SignalP"/>
    </source>
</evidence>
<keyword evidence="4 8" id="KW-1133">Transmembrane helix</keyword>
<evidence type="ECO:0000313" key="11">
    <source>
        <dbReference type="EMBL" id="MED6272507.1"/>
    </source>
</evidence>
<reference evidence="11 12" key="1">
    <citation type="submission" date="2021-06" db="EMBL/GenBank/DDBJ databases">
        <authorList>
            <person name="Palmer J.M."/>
        </authorList>
    </citation>
    <scope>NUCLEOTIDE SEQUENCE [LARGE SCALE GENOMIC DNA]</scope>
    <source>
        <strain evidence="11 12">CL_MEX2019</strain>
        <tissue evidence="11">Muscle</tissue>
    </source>
</reference>
<dbReference type="Pfam" id="PF08357">
    <property type="entry name" value="SEFIR"/>
    <property type="match status" value="1"/>
</dbReference>
<sequence length="295" mass="32864">MPAIVVMLGQTELRSLLLVLLLLCGNISSSCHLCFPFAETGTEDATLIFVGVIASVIFMSSCFIIYKIFVSYSGFEIIPVAPMAPVSVLVVYPAETPAFQRSVVALVEFLQWHGGCKVAIDMWQQEKIAELGPLRWLAEQVKVADRVLIITPLVETPSFLPGHSTPTKNLPEHSIPAAAHDLYPLILTIVASHAKSATELAKFWVVQLHAQKDKKSRVLLPELQTCRTFCLMKDLNRLCKSLHAQRKVGKKILPLLFKPEIFYRRNSTAKLREAIKMLSAKKPGISDRMLNKDLC</sequence>
<gene>
    <name evidence="11" type="ORF">CHARACLAT_031088</name>
</gene>
<evidence type="ECO:0000256" key="5">
    <source>
        <dbReference type="ARBA" id="ARBA00023136"/>
    </source>
</evidence>
<name>A0ABU7DBK0_9TELE</name>
<dbReference type="PANTHER" id="PTHR15583:SF11">
    <property type="entry name" value="INTERLEUKIN-17 RECEPTOR B"/>
    <property type="match status" value="1"/>
</dbReference>
<evidence type="ECO:0000256" key="7">
    <source>
        <dbReference type="ARBA" id="ARBA00023180"/>
    </source>
</evidence>
<dbReference type="EMBL" id="JAHUTJ010021282">
    <property type="protein sequence ID" value="MED6272507.1"/>
    <property type="molecule type" value="Genomic_DNA"/>
</dbReference>
<keyword evidence="12" id="KW-1185">Reference proteome</keyword>
<organism evidence="11 12">
    <name type="scientific">Characodon lateralis</name>
    <dbReference type="NCBI Taxonomy" id="208331"/>
    <lineage>
        <taxon>Eukaryota</taxon>
        <taxon>Metazoa</taxon>
        <taxon>Chordata</taxon>
        <taxon>Craniata</taxon>
        <taxon>Vertebrata</taxon>
        <taxon>Euteleostomi</taxon>
        <taxon>Actinopterygii</taxon>
        <taxon>Neopterygii</taxon>
        <taxon>Teleostei</taxon>
        <taxon>Neoteleostei</taxon>
        <taxon>Acanthomorphata</taxon>
        <taxon>Ovalentaria</taxon>
        <taxon>Atherinomorphae</taxon>
        <taxon>Cyprinodontiformes</taxon>
        <taxon>Goodeidae</taxon>
        <taxon>Characodon</taxon>
    </lineage>
</organism>
<keyword evidence="7" id="KW-0325">Glycoprotein</keyword>
<evidence type="ECO:0000313" key="12">
    <source>
        <dbReference type="Proteomes" id="UP001352852"/>
    </source>
</evidence>
<keyword evidence="2 8" id="KW-0812">Transmembrane</keyword>
<keyword evidence="5 8" id="KW-0472">Membrane</keyword>
<dbReference type="PANTHER" id="PTHR15583">
    <property type="entry name" value="INTERLEUKIN-17 RECEPTOR"/>
    <property type="match status" value="1"/>
</dbReference>
<dbReference type="Proteomes" id="UP001352852">
    <property type="component" value="Unassembled WGS sequence"/>
</dbReference>
<feature type="transmembrane region" description="Helical" evidence="8">
    <location>
        <begin position="46"/>
        <end position="66"/>
    </location>
</feature>
<accession>A0ABU7DBK0</accession>
<evidence type="ECO:0000256" key="3">
    <source>
        <dbReference type="ARBA" id="ARBA00022729"/>
    </source>
</evidence>
<keyword evidence="6" id="KW-0675">Receptor</keyword>
<proteinExistence type="predicted"/>
<evidence type="ECO:0000259" key="10">
    <source>
        <dbReference type="Pfam" id="PF08357"/>
    </source>
</evidence>
<evidence type="ECO:0000256" key="4">
    <source>
        <dbReference type="ARBA" id="ARBA00022989"/>
    </source>
</evidence>
<dbReference type="InterPro" id="IPR039465">
    <property type="entry name" value="IL-17_rcpt-like"/>
</dbReference>
<evidence type="ECO:0000256" key="2">
    <source>
        <dbReference type="ARBA" id="ARBA00022692"/>
    </source>
</evidence>
<evidence type="ECO:0000256" key="1">
    <source>
        <dbReference type="ARBA" id="ARBA00004479"/>
    </source>
</evidence>
<comment type="subcellular location">
    <subcellularLocation>
        <location evidence="1">Membrane</location>
        <topology evidence="1">Single-pass type I membrane protein</topology>
    </subcellularLocation>
</comment>
<feature type="chain" id="PRO_5045765708" description="SEFIR domain-containing protein" evidence="9">
    <location>
        <begin position="30"/>
        <end position="295"/>
    </location>
</feature>
<dbReference type="InterPro" id="IPR013568">
    <property type="entry name" value="SEFIR_dom"/>
</dbReference>
<dbReference type="Gene3D" id="3.40.50.11530">
    <property type="match status" value="1"/>
</dbReference>
<feature type="domain" description="SEFIR" evidence="10">
    <location>
        <begin position="87"/>
        <end position="242"/>
    </location>
</feature>